<comment type="cofactor">
    <cofactor evidence="1">
        <name>pyridoxal 5'-phosphate</name>
        <dbReference type="ChEBI" id="CHEBI:597326"/>
    </cofactor>
</comment>
<dbReference type="GO" id="GO:0004794">
    <property type="term" value="F:threonine deaminase activity"/>
    <property type="evidence" value="ECO:0007669"/>
    <property type="project" value="UniProtKB-EC"/>
</dbReference>
<dbReference type="InterPro" id="IPR036052">
    <property type="entry name" value="TrpB-like_PALP_sf"/>
</dbReference>
<dbReference type="InterPro" id="IPR044561">
    <property type="entry name" value="ACT_ThrD-II-like"/>
</dbReference>
<dbReference type="InterPro" id="IPR000634">
    <property type="entry name" value="Ser/Thr_deHydtase_PyrdxlP-BS"/>
</dbReference>
<proteinExistence type="inferred from homology"/>
<organism evidence="7 8">
    <name type="scientific">Helicobacter fennelliae</name>
    <dbReference type="NCBI Taxonomy" id="215"/>
    <lineage>
        <taxon>Bacteria</taxon>
        <taxon>Pseudomonadati</taxon>
        <taxon>Campylobacterota</taxon>
        <taxon>Epsilonproteobacteria</taxon>
        <taxon>Campylobacterales</taxon>
        <taxon>Helicobacteraceae</taxon>
        <taxon>Helicobacter</taxon>
    </lineage>
</organism>
<evidence type="ECO:0000259" key="6">
    <source>
        <dbReference type="PROSITE" id="PS51671"/>
    </source>
</evidence>
<dbReference type="FunFam" id="3.40.50.1100:FF:000007">
    <property type="entry name" value="L-threonine dehydratase catabolic TdcB"/>
    <property type="match status" value="1"/>
</dbReference>
<dbReference type="EMBL" id="UAWL01000006">
    <property type="protein sequence ID" value="SQB97837.1"/>
    <property type="molecule type" value="Genomic_DNA"/>
</dbReference>
<dbReference type="CDD" id="cd01562">
    <property type="entry name" value="Thr-dehyd"/>
    <property type="match status" value="1"/>
</dbReference>
<comment type="catalytic activity">
    <reaction evidence="5">
        <text>L-serine = pyruvate + NH4(+)</text>
        <dbReference type="Rhea" id="RHEA:19169"/>
        <dbReference type="ChEBI" id="CHEBI:15361"/>
        <dbReference type="ChEBI" id="CHEBI:28938"/>
        <dbReference type="ChEBI" id="CHEBI:33384"/>
        <dbReference type="EC" id="4.3.1.17"/>
    </reaction>
</comment>
<dbReference type="EC" id="4.3.1.19" evidence="7"/>
<dbReference type="NCBIfam" id="TIGR01127">
    <property type="entry name" value="ilvA_1Cterm"/>
    <property type="match status" value="1"/>
</dbReference>
<gene>
    <name evidence="7" type="primary">cysK</name>
    <name evidence="7" type="ORF">NCTC13102_00376</name>
</gene>
<dbReference type="Proteomes" id="UP000250166">
    <property type="component" value="Unassembled WGS sequence"/>
</dbReference>
<dbReference type="PANTHER" id="PTHR48078:SF6">
    <property type="entry name" value="L-THREONINE DEHYDRATASE CATABOLIC TDCB"/>
    <property type="match status" value="1"/>
</dbReference>
<name>A0A2X3B7Y9_9HELI</name>
<evidence type="ECO:0000256" key="2">
    <source>
        <dbReference type="ARBA" id="ARBA00010869"/>
    </source>
</evidence>
<evidence type="ECO:0000256" key="3">
    <source>
        <dbReference type="ARBA" id="ARBA00022898"/>
    </source>
</evidence>
<protein>
    <submittedName>
        <fullName evidence="7">Threonine dehydratase</fullName>
        <ecNumber evidence="7">4.3.1.19</ecNumber>
    </submittedName>
</protein>
<dbReference type="GO" id="GO:0009097">
    <property type="term" value="P:isoleucine biosynthetic process"/>
    <property type="evidence" value="ECO:0007669"/>
    <property type="project" value="TreeGrafter"/>
</dbReference>
<dbReference type="InterPro" id="IPR005789">
    <property type="entry name" value="Thr_deHydtase_catblc"/>
</dbReference>
<evidence type="ECO:0000256" key="1">
    <source>
        <dbReference type="ARBA" id="ARBA00001933"/>
    </source>
</evidence>
<evidence type="ECO:0000313" key="7">
    <source>
        <dbReference type="EMBL" id="SQB97837.1"/>
    </source>
</evidence>
<feature type="domain" description="ACT" evidence="6">
    <location>
        <begin position="327"/>
        <end position="402"/>
    </location>
</feature>
<sequence>MLPLQKIQEARQTIAPIIEYIPLSFAPRLSSLLQTNIYLKKENLQRTGAFKIRGAFNKIASMDKKLRANGVIAASAGNHAQGVAYSASYFQIPAIIVMPEATPLLKVLSTKSLGAEVVLHGDNYDESYAKAAQIAKERNLSFIHPFADEEVIAGQGTIALEMIEDQDLDYVLVPIGGGGLISGILSAYKALKPHTKIIGITAKGAPAMRESFYSKQIHNAKSVRTIADGIAVRDVNVLNFSYICEGVDAIIEVDDEEIASAILYLLENQKLVVEGAGATGIAALMHNKLPLKPNDKVGVVLSGGNIDVTMLNLIIQKGLIKSHRRMHFQVVLVDKAGSLQSLTNILTKVDANIVQIDFDRTSASLAYGDAYVIIALETKGESHQKQIRQELKANGYDFKEIL</sequence>
<comment type="similarity">
    <text evidence="2">Belongs to the serine/threonine dehydratase family.</text>
</comment>
<dbReference type="PROSITE" id="PS00165">
    <property type="entry name" value="DEHYDRATASE_SER_THR"/>
    <property type="match status" value="1"/>
</dbReference>
<dbReference type="RefSeq" id="WP_023946781.1">
    <property type="nucleotide sequence ID" value="NZ_JAERIV010000001.1"/>
</dbReference>
<keyword evidence="3" id="KW-0663">Pyridoxal phosphate</keyword>
<keyword evidence="4 7" id="KW-0456">Lyase</keyword>
<dbReference type="SUPFAM" id="SSF53686">
    <property type="entry name" value="Tryptophan synthase beta subunit-like PLP-dependent enzymes"/>
    <property type="match status" value="1"/>
</dbReference>
<evidence type="ECO:0000313" key="8">
    <source>
        <dbReference type="Proteomes" id="UP000250166"/>
    </source>
</evidence>
<evidence type="ECO:0000256" key="4">
    <source>
        <dbReference type="ARBA" id="ARBA00023239"/>
    </source>
</evidence>
<dbReference type="GO" id="GO:0030170">
    <property type="term" value="F:pyridoxal phosphate binding"/>
    <property type="evidence" value="ECO:0007669"/>
    <property type="project" value="InterPro"/>
</dbReference>
<accession>A0A2X3B7Y9</accession>
<dbReference type="Pfam" id="PF00291">
    <property type="entry name" value="PALP"/>
    <property type="match status" value="1"/>
</dbReference>
<dbReference type="GO" id="GO:0006567">
    <property type="term" value="P:L-threonine catabolic process"/>
    <property type="evidence" value="ECO:0007669"/>
    <property type="project" value="InterPro"/>
</dbReference>
<evidence type="ECO:0000256" key="5">
    <source>
        <dbReference type="ARBA" id="ARBA00049406"/>
    </source>
</evidence>
<dbReference type="GO" id="GO:0006565">
    <property type="term" value="P:L-serine catabolic process"/>
    <property type="evidence" value="ECO:0007669"/>
    <property type="project" value="TreeGrafter"/>
</dbReference>
<dbReference type="InterPro" id="IPR002912">
    <property type="entry name" value="ACT_dom"/>
</dbReference>
<dbReference type="Gene3D" id="3.40.50.1100">
    <property type="match status" value="2"/>
</dbReference>
<dbReference type="FunFam" id="3.40.50.1100:FF:000005">
    <property type="entry name" value="Threonine dehydratase catabolic"/>
    <property type="match status" value="1"/>
</dbReference>
<dbReference type="GO" id="GO:0003941">
    <property type="term" value="F:L-serine ammonia-lyase activity"/>
    <property type="evidence" value="ECO:0007669"/>
    <property type="project" value="UniProtKB-EC"/>
</dbReference>
<dbReference type="PROSITE" id="PS51671">
    <property type="entry name" value="ACT"/>
    <property type="match status" value="1"/>
</dbReference>
<dbReference type="CDD" id="cd04886">
    <property type="entry name" value="ACT_ThrD-II-like"/>
    <property type="match status" value="1"/>
</dbReference>
<reference evidence="7 8" key="1">
    <citation type="submission" date="2018-06" db="EMBL/GenBank/DDBJ databases">
        <authorList>
            <consortium name="Pathogen Informatics"/>
            <person name="Doyle S."/>
        </authorList>
    </citation>
    <scope>NUCLEOTIDE SEQUENCE [LARGE SCALE GENOMIC DNA]</scope>
    <source>
        <strain evidence="7 8">NCTC13102</strain>
    </source>
</reference>
<dbReference type="InterPro" id="IPR001926">
    <property type="entry name" value="TrpB-like_PALP"/>
</dbReference>
<dbReference type="InterPro" id="IPR050147">
    <property type="entry name" value="Ser/Thr_Dehydratase"/>
</dbReference>
<dbReference type="PANTHER" id="PTHR48078">
    <property type="entry name" value="THREONINE DEHYDRATASE, MITOCHONDRIAL-RELATED"/>
    <property type="match status" value="1"/>
</dbReference>
<dbReference type="AlphaFoldDB" id="A0A2X3B7Y9"/>